<keyword evidence="1" id="KW-0472">Membrane</keyword>
<keyword evidence="1" id="KW-0812">Transmembrane</keyword>
<feature type="transmembrane region" description="Helical" evidence="1">
    <location>
        <begin position="950"/>
        <end position="967"/>
    </location>
</feature>
<feature type="transmembrane region" description="Helical" evidence="1">
    <location>
        <begin position="377"/>
        <end position="395"/>
    </location>
</feature>
<feature type="transmembrane region" description="Helical" evidence="1">
    <location>
        <begin position="349"/>
        <end position="365"/>
    </location>
</feature>
<accession>A0A928Z4Y0</accession>
<feature type="transmembrane region" description="Helical" evidence="1">
    <location>
        <begin position="608"/>
        <end position="627"/>
    </location>
</feature>
<feature type="transmembrane region" description="Helical" evidence="1">
    <location>
        <begin position="101"/>
        <end position="122"/>
    </location>
</feature>
<feature type="transmembrane region" description="Helical" evidence="1">
    <location>
        <begin position="159"/>
        <end position="178"/>
    </location>
</feature>
<evidence type="ECO:0000313" key="2">
    <source>
        <dbReference type="EMBL" id="MBE9033091.1"/>
    </source>
</evidence>
<dbReference type="EMBL" id="JADEXQ010000150">
    <property type="protein sequence ID" value="MBE9033091.1"/>
    <property type="molecule type" value="Genomic_DNA"/>
</dbReference>
<feature type="transmembrane region" description="Helical" evidence="1">
    <location>
        <begin position="979"/>
        <end position="999"/>
    </location>
</feature>
<feature type="transmembrane region" description="Helical" evidence="1">
    <location>
        <begin position="415"/>
        <end position="436"/>
    </location>
</feature>
<evidence type="ECO:0000256" key="1">
    <source>
        <dbReference type="SAM" id="Phobius"/>
    </source>
</evidence>
<reference evidence="2" key="1">
    <citation type="submission" date="2020-10" db="EMBL/GenBank/DDBJ databases">
        <authorList>
            <person name="Castelo-Branco R."/>
            <person name="Eusebio N."/>
            <person name="Adriana R."/>
            <person name="Vieira A."/>
            <person name="Brugerolle De Fraissinette N."/>
            <person name="Rezende De Castro R."/>
            <person name="Schneider M.P."/>
            <person name="Vasconcelos V."/>
            <person name="Leao P.N."/>
        </authorList>
    </citation>
    <scope>NUCLEOTIDE SEQUENCE</scope>
    <source>
        <strain evidence="2">LEGE 11480</strain>
    </source>
</reference>
<feature type="transmembrane region" description="Helical" evidence="1">
    <location>
        <begin position="448"/>
        <end position="466"/>
    </location>
</feature>
<dbReference type="Proteomes" id="UP000625316">
    <property type="component" value="Unassembled WGS sequence"/>
</dbReference>
<feature type="transmembrane region" description="Helical" evidence="1">
    <location>
        <begin position="1132"/>
        <end position="1148"/>
    </location>
</feature>
<feature type="transmembrane region" description="Helical" evidence="1">
    <location>
        <begin position="1011"/>
        <end position="1027"/>
    </location>
</feature>
<organism evidence="2 3">
    <name type="scientific">Romeriopsis navalis LEGE 11480</name>
    <dbReference type="NCBI Taxonomy" id="2777977"/>
    <lineage>
        <taxon>Bacteria</taxon>
        <taxon>Bacillati</taxon>
        <taxon>Cyanobacteriota</taxon>
        <taxon>Cyanophyceae</taxon>
        <taxon>Leptolyngbyales</taxon>
        <taxon>Leptolyngbyaceae</taxon>
        <taxon>Romeriopsis</taxon>
        <taxon>Romeriopsis navalis</taxon>
    </lineage>
</organism>
<feature type="transmembrane region" description="Helical" evidence="1">
    <location>
        <begin position="890"/>
        <end position="908"/>
    </location>
</feature>
<dbReference type="RefSeq" id="WP_264327903.1">
    <property type="nucleotide sequence ID" value="NZ_JADEXQ010000150.1"/>
</dbReference>
<name>A0A928Z4Y0_9CYAN</name>
<feature type="transmembrane region" description="Helical" evidence="1">
    <location>
        <begin position="786"/>
        <end position="806"/>
    </location>
</feature>
<gene>
    <name evidence="2" type="ORF">IQ266_25470</name>
</gene>
<feature type="transmembrane region" description="Helical" evidence="1">
    <location>
        <begin position="228"/>
        <end position="253"/>
    </location>
</feature>
<keyword evidence="1" id="KW-1133">Transmembrane helix</keyword>
<feature type="transmembrane region" description="Helical" evidence="1">
    <location>
        <begin position="555"/>
        <end position="573"/>
    </location>
</feature>
<feature type="transmembrane region" description="Helical" evidence="1">
    <location>
        <begin position="190"/>
        <end position="208"/>
    </location>
</feature>
<protein>
    <recommendedName>
        <fullName evidence="4">DUF2157 domain-containing protein</fullName>
    </recommendedName>
</protein>
<proteinExistence type="predicted"/>
<feature type="transmembrane region" description="Helical" evidence="1">
    <location>
        <begin position="528"/>
        <end position="549"/>
    </location>
</feature>
<feature type="transmembrane region" description="Helical" evidence="1">
    <location>
        <begin position="134"/>
        <end position="153"/>
    </location>
</feature>
<feature type="transmembrane region" description="Helical" evidence="1">
    <location>
        <begin position="317"/>
        <end position="337"/>
    </location>
</feature>
<feature type="transmembrane region" description="Helical" evidence="1">
    <location>
        <begin position="1260"/>
        <end position="1279"/>
    </location>
</feature>
<feature type="transmembrane region" description="Helical" evidence="1">
    <location>
        <begin position="1235"/>
        <end position="1254"/>
    </location>
</feature>
<feature type="transmembrane region" description="Helical" evidence="1">
    <location>
        <begin position="709"/>
        <end position="728"/>
    </location>
</feature>
<feature type="transmembrane region" description="Helical" evidence="1">
    <location>
        <begin position="1209"/>
        <end position="1228"/>
    </location>
</feature>
<evidence type="ECO:0000313" key="3">
    <source>
        <dbReference type="Proteomes" id="UP000625316"/>
    </source>
</evidence>
<feature type="transmembrane region" description="Helical" evidence="1">
    <location>
        <begin position="762"/>
        <end position="780"/>
    </location>
</feature>
<keyword evidence="3" id="KW-1185">Reference proteome</keyword>
<feature type="transmembrane region" description="Helical" evidence="1">
    <location>
        <begin position="294"/>
        <end position="310"/>
    </location>
</feature>
<feature type="transmembrane region" description="Helical" evidence="1">
    <location>
        <begin position="915"/>
        <end position="938"/>
    </location>
</feature>
<feature type="transmembrane region" description="Helical" evidence="1">
    <location>
        <begin position="1096"/>
        <end position="1126"/>
    </location>
</feature>
<feature type="transmembrane region" description="Helical" evidence="1">
    <location>
        <begin position="839"/>
        <end position="858"/>
    </location>
</feature>
<evidence type="ECO:0008006" key="4">
    <source>
        <dbReference type="Google" id="ProtNLM"/>
    </source>
</evidence>
<feature type="transmembrane region" description="Helical" evidence="1">
    <location>
        <begin position="865"/>
        <end position="884"/>
    </location>
</feature>
<feature type="transmembrane region" description="Helical" evidence="1">
    <location>
        <begin position="1057"/>
        <end position="1075"/>
    </location>
</feature>
<feature type="transmembrane region" description="Helical" evidence="1">
    <location>
        <begin position="639"/>
        <end position="672"/>
    </location>
</feature>
<sequence length="1301" mass="144103">MPASNDRLKIELLIDANHPDLLQGLEDWLRLGLISDRQIKLLAKKQLCSALPLQAQPVAKLIPTTSQSVATVRQIRPVKPPKPQRQSWLEQLLQAFMAEVAVVWLLFLGVFLVVASSAAIAAIQWRNVSSVGQYSILLGYTLAFGAAGLWAASKANLKVTGRMLQIASLLIIPVNFWMMDGFRLWAFPSGWVVMAIGTVALSLMQWRLLRSSQTIDRANSLLLNVLQWGWQITFVPLSFTYIAIVITTFVQAIAQRSRNTEEGEAVWRSLPTIAISFAALLLIARAIFVAGVPLSRFGLAIGLIGWLFYWRDRRATAPFWLQLGGALLGLGWLVCYLPDGGWANTGIDPLWQPLAVSGLALWALGDRLRRHWQKSVLLGFWTIGLQTYTLFRVLLPSNLRYSIMTRIAEAAQLQSGAWELTGLGFFGYIVITLIFAKYLKRQPPLARLTQQLALALGALLAIPSLFNPLVRAIYFSLSALLVFGYWWKAQSTAVETTPSQSIEITPEQSTNKTRSNWAKPHWGNIQNLIYLSHGSGLIAIAAWISWLVPTLQPTQWAWVLIAGALAEWMFAALSRDRFWQNSGWLLGMAQATCAYPLLFHELDMDGQGAYLGLPWLLIPIALTGLSYRPRLHYRKVSNVLSTIAALMALVITLTSLNPFLIALAIVTAILIANTFNQPNILVAGLATGTGLLYAGLQTWTLLNKPEPRWYLLGVAIALWGLWLLHDVLRRLPHHAGPHTEPHSEPPSVTALFLTSTNGWAKWLAIAIGTLLSLFIVVDFIDGGVNLPWAELTLAAAVALSAIIYRVSQQPTNLGLWGLAIGAELLVNLTALWLDAPLTYRVLATLILGFGTYGIGTWWRKPRTTSMTWSSFHGVPLFYGTIAGLISHTEFTRFTGLFSLVGALLFVLIGRRAKPLVPVSILGLMGISIGAYEVLIHWLMQAPAGMVGDGIILLALLAAVIALVYQVGGRFFSRWLRIPAISLTLMMFGHWILGSGIGLITRLLNLSVGGEWLWIGTFVALALTATLQGRQTSMLSYPAYVQWVFAGLYALNQIVPDTWLLTWGTAIAAAVAYLGYQFPWQRGGWSAKPWQRCSIALPLLVTCVTNDTVAIPALLLAASCYGLLAWQSQRIRLSYWGVGLALLGIYRWLNELQVTDPIWYVGSLSAALIYGIEVEPTLQLTSAKQTRHLLRCGAIGIFCLTLFYHDHLLWLRSLITLAIGMGFVGLGIMRRVRADLYIGTLTVIAAVLRSLWLFIHDESLLLWAIGIILGLLLIWIAATFESRRSQTIAFVQYWVTELERWE</sequence>
<comment type="caution">
    <text evidence="2">The sequence shown here is derived from an EMBL/GenBank/DDBJ whole genome shotgun (WGS) entry which is preliminary data.</text>
</comment>
<feature type="transmembrane region" description="Helical" evidence="1">
    <location>
        <begin position="265"/>
        <end position="288"/>
    </location>
</feature>